<keyword evidence="8" id="KW-0156">Chromatin regulator</keyword>
<dbReference type="OrthoDB" id="787137at2759"/>
<dbReference type="EMBL" id="JADNYJ010000015">
    <property type="protein sequence ID" value="KAF8907316.1"/>
    <property type="molecule type" value="Genomic_DNA"/>
</dbReference>
<feature type="compositionally biased region" description="Basic and acidic residues" evidence="14">
    <location>
        <begin position="980"/>
        <end position="992"/>
    </location>
</feature>
<dbReference type="GO" id="GO:0003682">
    <property type="term" value="F:chromatin binding"/>
    <property type="evidence" value="ECO:0007669"/>
    <property type="project" value="TreeGrafter"/>
</dbReference>
<evidence type="ECO:0000256" key="5">
    <source>
        <dbReference type="ARBA" id="ARBA00022723"/>
    </source>
</evidence>
<evidence type="ECO:0000256" key="13">
    <source>
        <dbReference type="RuleBase" id="RU361211"/>
    </source>
</evidence>
<dbReference type="GO" id="GO:0005634">
    <property type="term" value="C:nucleus"/>
    <property type="evidence" value="ECO:0007669"/>
    <property type="project" value="UniProtKB-SubCell"/>
</dbReference>
<dbReference type="EC" id="2.3.1.48" evidence="3 13"/>
<dbReference type="PROSITE" id="PS51726">
    <property type="entry name" value="MYST_HAT"/>
    <property type="match status" value="1"/>
</dbReference>
<feature type="region of interest" description="Disordered" evidence="14">
    <location>
        <begin position="744"/>
        <end position="1047"/>
    </location>
</feature>
<evidence type="ECO:0000256" key="7">
    <source>
        <dbReference type="ARBA" id="ARBA00022833"/>
    </source>
</evidence>
<feature type="compositionally biased region" description="Basic and acidic residues" evidence="14">
    <location>
        <begin position="1011"/>
        <end position="1028"/>
    </location>
</feature>
<feature type="compositionally biased region" description="Basic and acidic residues" evidence="14">
    <location>
        <begin position="905"/>
        <end position="915"/>
    </location>
</feature>
<accession>A0A9P5TRS4</accession>
<dbReference type="Gene3D" id="3.40.630.30">
    <property type="match status" value="1"/>
</dbReference>
<evidence type="ECO:0000256" key="14">
    <source>
        <dbReference type="SAM" id="MobiDB-lite"/>
    </source>
</evidence>
<feature type="compositionally biased region" description="Pro residues" evidence="14">
    <location>
        <begin position="1486"/>
        <end position="1498"/>
    </location>
</feature>
<name>A0A9P5TRS4_GYMJU</name>
<evidence type="ECO:0000256" key="11">
    <source>
        <dbReference type="PIRSR" id="PIRSR602717-51"/>
    </source>
</evidence>
<dbReference type="PANTHER" id="PTHR10615:SF161">
    <property type="entry name" value="HISTONE ACETYLTRANSFERASE KAT7"/>
    <property type="match status" value="1"/>
</dbReference>
<sequence>MRGLAFPASSPVDRETSYEYGTPISNVDDIPIDPALGGAPIDPALMMQGDGTNVVPVEAPLVVKQYQQPPQTATNDYNLRLYSQGPQGDPFAPQVPMPYFPIEREQPPPPPPKIKRRRKVYREEECSFCQGNETKNKLGEPEPMLTCHECGRSGWHMDCMNPRIENPPEGEWHCPLCPPLMHDGAHISQQSTQPENGQLSPLISERQPSEASTSRSVTEVQPTSTRKRNKKGTGKSKAKAKVVTSSDSSDNEGVEDTPVISKGRGSRRKRPRERSPSPPPRVRLRIPPARGKGKEREEEEHGLFDDILGVEDRDTSKTTPSSIDKRYFERSRILAEEKLAPPPTASSSRTMDSNDNSTPSHSRPLRSATLQHLSTPRLLDLSNSPGPSTPGASLPKFEPGVLRIRSIRFGPYDIKTWYDAPFPEEYASIPDGRLWICEFCLKYMKSRFKAIRHQMKCKMRHPPGDEIYRDGSVSIFEVDGRRNKIYCQNLCLLSKMFLDHKSLFYDVEPFLFYVITQVDDFGARFVGYFSKEKRCPKDYNLSCIMTLPVRQRQGWGNLIIDFSYLLSKIEQRTGSPEKPLSSLGALGYKNYWTLAIMRYLEKAPDNVRLEDISTATSMTLEDICNTLIQLKMIFIREGTPSIRPSPGQSIKFPKGRKNGVARKHLRRMQTQDRDSDGHSKTPFVAPKHYEIHFDHQKVEDYLAKWEAKGYLKLKPEKLQWTPYLVTRTTQEAAVNIDLPVMDTAPDEPSEMVPVITAPPPSEPVTPGPAPNGTVVDSPPAPALDANELPMVVDGDSPGPRTRTRSSNKSPTKEKDQTSRPPRVSHPVSPPSSPPPVAPPRSVRTRSSQLNVQSPVVDVPTPTRSTRRSNASRQPSKKEEPVNEDEILASKLALEEQTPGRTLRSGRVEIPTENKRPAPITRTVSVRKRRRIESSPEQDESLSPSLPEVSEPAAVEENGVGETPMAVDSEVPEPLPAPKVNGDHNGHLEREGPLETQTPPETVAASPEETAEEAKEVVGQHEADVKSEDQGTPLTSLTSRQSLPSDDTVCITEEGPSKLGEYQEGVHGEGDMQRVVEMDLDDCHDEDADGEYEEDDEYGEVIGISRECLARWLSANKQIYCEPNHFNPLRLDFGWRLRESTMQYGHMPLQERRDPNLDGSGSNGLGQALGAHLGPAPAYPRPPPDYRNPSTSPPTLQAVPSHPPAAAPSHSPLTFAPVQSAATSPAIKRKQVDGPINPHTLKRRRDAAAQDDADSYDMDGGAQGAKHWTDEEKSKLFSWLMGPGQEEHWNALRATKNSCLRDCAQEVFGGKKTYQALKGCYERNFNLFKQIYAFETAHGQPASNSNIAQLGEADRLREYERRLQIARKAGSDVGNITARTIDHWHRVGWYDLFYRRWHGDPATTRPVQNRNPGVGNTNLGGGDEPEEEEPTIDFNDPSSHMNGLNGLTHDRQQQQQQHQQHHVFINPQDLRENPPPSLSQPSTHPHPLVPPPQPPPQSSIPPDTALMNIAITQDFISGCLHYLNLQAKVAQEKLDYIRRREARELSEHNAKKEQEKSANSKNKTEKAFELINNPNADANLKQAATEYLRKMFLQD</sequence>
<feature type="compositionally biased region" description="Pro residues" evidence="14">
    <location>
        <begin position="756"/>
        <end position="769"/>
    </location>
</feature>
<protein>
    <recommendedName>
        <fullName evidence="3 13">Histone acetyltransferase</fullName>
        <ecNumber evidence="3 13">2.3.1.48</ecNumber>
    </recommendedName>
</protein>
<feature type="compositionally biased region" description="Pro residues" evidence="14">
    <location>
        <begin position="1176"/>
        <end position="1185"/>
    </location>
</feature>
<feature type="domain" description="PHD-type" evidence="15">
    <location>
        <begin position="123"/>
        <end position="180"/>
    </location>
</feature>
<feature type="compositionally biased region" description="Polar residues" evidence="14">
    <location>
        <begin position="1404"/>
        <end position="1416"/>
    </location>
</feature>
<dbReference type="Gene3D" id="1.10.10.10">
    <property type="entry name" value="Winged helix-like DNA-binding domain superfamily/Winged helix DNA-binding domain"/>
    <property type="match status" value="1"/>
</dbReference>
<dbReference type="InterPro" id="IPR002717">
    <property type="entry name" value="HAT_MYST-type"/>
</dbReference>
<dbReference type="GO" id="GO:0031507">
    <property type="term" value="P:heterochromatin formation"/>
    <property type="evidence" value="ECO:0007669"/>
    <property type="project" value="UniProtKB-ARBA"/>
</dbReference>
<dbReference type="InterPro" id="IPR011011">
    <property type="entry name" value="Znf_FYVE_PHD"/>
</dbReference>
<dbReference type="InterPro" id="IPR013083">
    <property type="entry name" value="Znf_RING/FYVE/PHD"/>
</dbReference>
<dbReference type="SUPFAM" id="SSF55729">
    <property type="entry name" value="Acyl-CoA N-acyltransferases (Nat)"/>
    <property type="match status" value="1"/>
</dbReference>
<evidence type="ECO:0000256" key="10">
    <source>
        <dbReference type="ARBA" id="ARBA00023242"/>
    </source>
</evidence>
<dbReference type="Proteomes" id="UP000724874">
    <property type="component" value="Unassembled WGS sequence"/>
</dbReference>
<feature type="region of interest" description="Disordered" evidence="14">
    <location>
        <begin position="1148"/>
        <end position="1265"/>
    </location>
</feature>
<dbReference type="InterPro" id="IPR040706">
    <property type="entry name" value="Zf-MYST"/>
</dbReference>
<dbReference type="InterPro" id="IPR036388">
    <property type="entry name" value="WH-like_DNA-bd_sf"/>
</dbReference>
<dbReference type="PROSITE" id="PS01359">
    <property type="entry name" value="ZF_PHD_1"/>
    <property type="match status" value="1"/>
</dbReference>
<feature type="domain" description="MYST-type HAT" evidence="16">
    <location>
        <begin position="399"/>
        <end position="722"/>
    </location>
</feature>
<feature type="compositionally biased region" description="Polar residues" evidence="14">
    <location>
        <begin position="209"/>
        <end position="222"/>
    </location>
</feature>
<dbReference type="GO" id="GO:0008270">
    <property type="term" value="F:zinc ion binding"/>
    <property type="evidence" value="ECO:0007669"/>
    <property type="project" value="UniProtKB-KW"/>
</dbReference>
<dbReference type="FunFam" id="3.30.60.60:FF:000001">
    <property type="entry name" value="Histone acetyltransferase"/>
    <property type="match status" value="1"/>
</dbReference>
<dbReference type="GO" id="GO:1990467">
    <property type="term" value="C:NuA3a histone acetyltransferase complex"/>
    <property type="evidence" value="ECO:0007669"/>
    <property type="project" value="TreeGrafter"/>
</dbReference>
<organism evidence="17 18">
    <name type="scientific">Gymnopilus junonius</name>
    <name type="common">Spectacular rustgill mushroom</name>
    <name type="synonym">Gymnopilus spectabilis subsp. junonius</name>
    <dbReference type="NCBI Taxonomy" id="109634"/>
    <lineage>
        <taxon>Eukaryota</taxon>
        <taxon>Fungi</taxon>
        <taxon>Dikarya</taxon>
        <taxon>Basidiomycota</taxon>
        <taxon>Agaricomycotina</taxon>
        <taxon>Agaricomycetes</taxon>
        <taxon>Agaricomycetidae</taxon>
        <taxon>Agaricales</taxon>
        <taxon>Agaricineae</taxon>
        <taxon>Hymenogastraceae</taxon>
        <taxon>Gymnopilus</taxon>
    </lineage>
</organism>
<evidence type="ECO:0000256" key="2">
    <source>
        <dbReference type="ARBA" id="ARBA00010107"/>
    </source>
</evidence>
<feature type="region of interest" description="Disordered" evidence="14">
    <location>
        <begin position="1544"/>
        <end position="1563"/>
    </location>
</feature>
<evidence type="ECO:0000259" key="16">
    <source>
        <dbReference type="PROSITE" id="PS51726"/>
    </source>
</evidence>
<feature type="region of interest" description="Disordered" evidence="14">
    <location>
        <begin position="185"/>
        <end position="365"/>
    </location>
</feature>
<dbReference type="InterPro" id="IPR019786">
    <property type="entry name" value="Zinc_finger_PHD-type_CS"/>
</dbReference>
<dbReference type="GO" id="GO:0003712">
    <property type="term" value="F:transcription coregulator activity"/>
    <property type="evidence" value="ECO:0007669"/>
    <property type="project" value="TreeGrafter"/>
</dbReference>
<dbReference type="FunFam" id="3.40.630.30:FF:000001">
    <property type="entry name" value="Histone acetyltransferase"/>
    <property type="match status" value="1"/>
</dbReference>
<evidence type="ECO:0000313" key="17">
    <source>
        <dbReference type="EMBL" id="KAF8907316.1"/>
    </source>
</evidence>
<keyword evidence="9" id="KW-0007">Acetylation</keyword>
<dbReference type="PANTHER" id="PTHR10615">
    <property type="entry name" value="HISTONE ACETYLTRANSFERASE"/>
    <property type="match status" value="1"/>
</dbReference>
<dbReference type="InterPro" id="IPR001965">
    <property type="entry name" value="Znf_PHD"/>
</dbReference>
<dbReference type="Gene3D" id="3.30.40.10">
    <property type="entry name" value="Zinc/RING finger domain, C3HC4 (zinc finger)"/>
    <property type="match status" value="1"/>
</dbReference>
<dbReference type="GO" id="GO:0004402">
    <property type="term" value="F:histone acetyltransferase activity"/>
    <property type="evidence" value="ECO:0007669"/>
    <property type="project" value="InterPro"/>
</dbReference>
<dbReference type="GO" id="GO:0006357">
    <property type="term" value="P:regulation of transcription by RNA polymerase II"/>
    <property type="evidence" value="ECO:0007669"/>
    <property type="project" value="TreeGrafter"/>
</dbReference>
<keyword evidence="5" id="KW-0479">Metal-binding</keyword>
<feature type="compositionally biased region" description="Polar residues" evidence="14">
    <location>
        <begin position="861"/>
        <end position="873"/>
    </location>
</feature>
<dbReference type="InterPro" id="IPR019787">
    <property type="entry name" value="Znf_PHD-finger"/>
</dbReference>
<evidence type="ECO:0000256" key="3">
    <source>
        <dbReference type="ARBA" id="ARBA00013184"/>
    </source>
</evidence>
<dbReference type="InterPro" id="IPR050603">
    <property type="entry name" value="MYST_HAT"/>
</dbReference>
<feature type="compositionally biased region" description="Pro residues" evidence="14">
    <location>
        <begin position="827"/>
        <end position="838"/>
    </location>
</feature>
<feature type="compositionally biased region" description="Basic and acidic residues" evidence="14">
    <location>
        <begin position="323"/>
        <end position="339"/>
    </location>
</feature>
<dbReference type="InterPro" id="IPR016181">
    <property type="entry name" value="Acyl_CoA_acyltransferase"/>
</dbReference>
<feature type="compositionally biased region" description="Basic residues" evidence="14">
    <location>
        <begin position="225"/>
        <end position="240"/>
    </location>
</feature>
<feature type="region of interest" description="Disordered" evidence="14">
    <location>
        <begin position="1400"/>
        <end position="1502"/>
    </location>
</feature>
<evidence type="ECO:0000256" key="12">
    <source>
        <dbReference type="PROSITE-ProRule" id="PRU00146"/>
    </source>
</evidence>
<feature type="compositionally biased region" description="Polar residues" evidence="14">
    <location>
        <begin position="187"/>
        <end position="201"/>
    </location>
</feature>
<comment type="caution">
    <text evidence="17">The sequence shown here is derived from an EMBL/GenBank/DDBJ whole genome shotgun (WGS) entry which is preliminary data.</text>
</comment>
<keyword evidence="4" id="KW-0808">Transferase</keyword>
<feature type="compositionally biased region" description="Basic and acidic residues" evidence="14">
    <location>
        <begin position="292"/>
        <end position="316"/>
    </location>
</feature>
<keyword evidence="10 13" id="KW-0539">Nucleus</keyword>
<evidence type="ECO:0000256" key="6">
    <source>
        <dbReference type="ARBA" id="ARBA00022771"/>
    </source>
</evidence>
<keyword evidence="18" id="KW-1185">Reference proteome</keyword>
<comment type="catalytic activity">
    <reaction evidence="13">
        <text>L-lysyl-[protein] + acetyl-CoA = N(6)-acetyl-L-lysyl-[protein] + CoA + H(+)</text>
        <dbReference type="Rhea" id="RHEA:45948"/>
        <dbReference type="Rhea" id="RHEA-COMP:9752"/>
        <dbReference type="Rhea" id="RHEA-COMP:10731"/>
        <dbReference type="ChEBI" id="CHEBI:15378"/>
        <dbReference type="ChEBI" id="CHEBI:29969"/>
        <dbReference type="ChEBI" id="CHEBI:57287"/>
        <dbReference type="ChEBI" id="CHEBI:57288"/>
        <dbReference type="ChEBI" id="CHEBI:61930"/>
        <dbReference type="EC" id="2.3.1.48"/>
    </reaction>
</comment>
<keyword evidence="7" id="KW-0862">Zinc</keyword>
<evidence type="ECO:0000259" key="15">
    <source>
        <dbReference type="PROSITE" id="PS50016"/>
    </source>
</evidence>
<evidence type="ECO:0000256" key="9">
    <source>
        <dbReference type="ARBA" id="ARBA00022990"/>
    </source>
</evidence>
<feature type="compositionally biased region" description="Polar residues" evidence="14">
    <location>
        <begin position="345"/>
        <end position="361"/>
    </location>
</feature>
<gene>
    <name evidence="17" type="ORF">CPB84DRAFT_1674945</name>
</gene>
<comment type="similarity">
    <text evidence="2 13">Belongs to the MYST (SAS/MOZ) family.</text>
</comment>
<reference evidence="17" key="1">
    <citation type="submission" date="2020-11" db="EMBL/GenBank/DDBJ databases">
        <authorList>
            <consortium name="DOE Joint Genome Institute"/>
            <person name="Ahrendt S."/>
            <person name="Riley R."/>
            <person name="Andreopoulos W."/>
            <person name="LaButti K."/>
            <person name="Pangilinan J."/>
            <person name="Ruiz-duenas F.J."/>
            <person name="Barrasa J.M."/>
            <person name="Sanchez-Garcia M."/>
            <person name="Camarero S."/>
            <person name="Miyauchi S."/>
            <person name="Serrano A."/>
            <person name="Linde D."/>
            <person name="Babiker R."/>
            <person name="Drula E."/>
            <person name="Ayuso-Fernandez I."/>
            <person name="Pacheco R."/>
            <person name="Padilla G."/>
            <person name="Ferreira P."/>
            <person name="Barriuso J."/>
            <person name="Kellner H."/>
            <person name="Castanera R."/>
            <person name="Alfaro M."/>
            <person name="Ramirez L."/>
            <person name="Pisabarro A.G."/>
            <person name="Kuo A."/>
            <person name="Tritt A."/>
            <person name="Lipzen A."/>
            <person name="He G."/>
            <person name="Yan M."/>
            <person name="Ng V."/>
            <person name="Cullen D."/>
            <person name="Martin F."/>
            <person name="Rosso M.-N."/>
            <person name="Henrissat B."/>
            <person name="Hibbett D."/>
            <person name="Martinez A.T."/>
            <person name="Grigoriev I.V."/>
        </authorList>
    </citation>
    <scope>NUCLEOTIDE SEQUENCE</scope>
    <source>
        <strain evidence="17">AH 44721</strain>
    </source>
</reference>
<feature type="compositionally biased region" description="Polar residues" evidence="14">
    <location>
        <begin position="1029"/>
        <end position="1044"/>
    </location>
</feature>
<dbReference type="Pfam" id="PF17772">
    <property type="entry name" value="zf-MYST"/>
    <property type="match status" value="1"/>
</dbReference>
<evidence type="ECO:0000256" key="8">
    <source>
        <dbReference type="ARBA" id="ARBA00022853"/>
    </source>
</evidence>
<dbReference type="Gene3D" id="3.30.60.60">
    <property type="entry name" value="N-acetyl transferase-like"/>
    <property type="match status" value="1"/>
</dbReference>
<dbReference type="SUPFAM" id="SSF57903">
    <property type="entry name" value="FYVE/PHD zinc finger"/>
    <property type="match status" value="1"/>
</dbReference>
<feature type="active site" description="Proton donor/acceptor" evidence="11">
    <location>
        <position position="577"/>
    </location>
</feature>
<keyword evidence="6 12" id="KW-0863">Zinc-finger</keyword>
<evidence type="ECO:0000256" key="1">
    <source>
        <dbReference type="ARBA" id="ARBA00004123"/>
    </source>
</evidence>
<comment type="subcellular location">
    <subcellularLocation>
        <location evidence="1 13">Nucleus</location>
    </subcellularLocation>
</comment>
<dbReference type="PROSITE" id="PS50016">
    <property type="entry name" value="ZF_PHD_2"/>
    <property type="match status" value="1"/>
</dbReference>
<dbReference type="SMART" id="SM00249">
    <property type="entry name" value="PHD"/>
    <property type="match status" value="1"/>
</dbReference>
<evidence type="ECO:0000313" key="18">
    <source>
        <dbReference type="Proteomes" id="UP000724874"/>
    </source>
</evidence>
<feature type="compositionally biased region" description="Low complexity" evidence="14">
    <location>
        <begin position="940"/>
        <end position="951"/>
    </location>
</feature>
<proteinExistence type="inferred from homology"/>
<dbReference type="Pfam" id="PF00628">
    <property type="entry name" value="PHD"/>
    <property type="match status" value="1"/>
</dbReference>
<evidence type="ECO:0000256" key="4">
    <source>
        <dbReference type="ARBA" id="ARBA00022679"/>
    </source>
</evidence>
<dbReference type="Pfam" id="PF01853">
    <property type="entry name" value="MOZ_SAS"/>
    <property type="match status" value="1"/>
</dbReference>